<evidence type="ECO:0000313" key="6">
    <source>
        <dbReference type="Proteomes" id="UP001165541"/>
    </source>
</evidence>
<keyword evidence="6" id="KW-1185">Reference proteome</keyword>
<dbReference type="Pfam" id="PF00668">
    <property type="entry name" value="Condensation"/>
    <property type="match status" value="1"/>
</dbReference>
<dbReference type="SUPFAM" id="SSF52777">
    <property type="entry name" value="CoA-dependent acyltransferases"/>
    <property type="match status" value="2"/>
</dbReference>
<dbReference type="SUPFAM" id="SSF47336">
    <property type="entry name" value="ACP-like"/>
    <property type="match status" value="1"/>
</dbReference>
<accession>A0ABT0YQS0</accession>
<organism evidence="5 6">
    <name type="scientific">Caldimonas mangrovi</name>
    <dbReference type="NCBI Taxonomy" id="2944811"/>
    <lineage>
        <taxon>Bacteria</taxon>
        <taxon>Pseudomonadati</taxon>
        <taxon>Pseudomonadota</taxon>
        <taxon>Betaproteobacteria</taxon>
        <taxon>Burkholderiales</taxon>
        <taxon>Sphaerotilaceae</taxon>
        <taxon>Caldimonas</taxon>
    </lineage>
</organism>
<name>A0ABT0YQS0_9BURK</name>
<dbReference type="Gene3D" id="3.30.300.30">
    <property type="match status" value="1"/>
</dbReference>
<evidence type="ECO:0000259" key="4">
    <source>
        <dbReference type="PROSITE" id="PS50075"/>
    </source>
</evidence>
<dbReference type="CDD" id="cd05930">
    <property type="entry name" value="A_NRPS"/>
    <property type="match status" value="1"/>
</dbReference>
<dbReference type="InterPro" id="IPR029058">
    <property type="entry name" value="AB_hydrolase_fold"/>
</dbReference>
<dbReference type="Gene3D" id="2.30.38.10">
    <property type="entry name" value="Luciferase, Domain 3"/>
    <property type="match status" value="1"/>
</dbReference>
<sequence>MEPATFATGSIPLSPEQQALLLQTSATDRHAAVIGMEGDIDVPRLQRAWQAVVERHESLRLVFGHETGYRGLRQWVAAESPVLSRLAVSPYSGADDAQPRLHRIGEGRWQLQLSVPRLMADAESLQVLCHDLARAYAGLDAGDEPFQYRQYVTWRRELADEADAGQQQAYWTGHLQALPEPLPVRLACRHDPQDAGAGQGRHARRAVLPAPEAERIAARARSLGTTPQVLLQAAWWALLTRLNPGGFVGGWQHDCRQDYEPMQGAVGVFGKVLPVAVSVEPGESFAAFTARIAALLEGHVDAQEYWPVANPPCRSQLEAGFACIDGSAPLPAAGWEILELPGPMPCFELAMQVEWYGSTATLALFHNTRYTEAAALRLLEQLQVLLQSALARPETEVSRLAITSEDERRGLLNHEGPRLEIGARTTAHHVLAWGERRPEAVALVAADGTVSYRDLVRRVHALSCWFEALGVGQGHVVALDVGRSVDHVVALLATWHRGAAWVPLDPQWPAARREAVLRDAGPMLVLSDKTPPDGPHAGVPWREATLAAFDPRAYAAHPPVEPLAAPDGLAYLLYTSGSTGTPKGVAVEHAQLLNYAAAVSHALALDAGQRWGWTGSVAADLGHTALFGALFNGAALVVAQDEDLRDPAAFARFMRTRSVDSLKIVPSHLDALLEHEAPVVPPLLVLGGESTPRALVDRLVRLAPQCRIYNHYGPTETTVGVMVHRVVAGEERGPALPLSEPLANCRVLVLDEHLQLAPAGVLGEVYVGGAQLCRGYVGDGAHPAFIADPLRPGERLYRTGDLAYVRPEGGLRLAGRADHQVKIRGFRVEPAEVEAALLAQPGVRQALVLPQTAGDGGIELLACVVVEAAEGAADEVALRERLSALLPRHMQPSAYRLVDAFPRLPNGKIDRHALAALPVAVAEARRLVAPRTALEAMLTSSMADLLKREQVGIEDDFFDLGGHSLLVIKLIARIRQRVELEVAPRVVFDHPTAAELAEALRHLAPDPVRLESLAASTPVRETT</sequence>
<evidence type="ECO:0000313" key="5">
    <source>
        <dbReference type="EMBL" id="MCM5681090.1"/>
    </source>
</evidence>
<dbReference type="InterPro" id="IPR010071">
    <property type="entry name" value="AA_adenyl_dom"/>
</dbReference>
<dbReference type="SUPFAM" id="SSF56801">
    <property type="entry name" value="Acetyl-CoA synthetase-like"/>
    <property type="match status" value="1"/>
</dbReference>
<evidence type="ECO:0000256" key="2">
    <source>
        <dbReference type="ARBA" id="ARBA00022450"/>
    </source>
</evidence>
<gene>
    <name evidence="5" type="ORF">M8A51_16310</name>
</gene>
<dbReference type="PROSITE" id="PS50075">
    <property type="entry name" value="CARRIER"/>
    <property type="match status" value="1"/>
</dbReference>
<dbReference type="Proteomes" id="UP001165541">
    <property type="component" value="Unassembled WGS sequence"/>
</dbReference>
<dbReference type="PANTHER" id="PTHR45527">
    <property type="entry name" value="NONRIBOSOMAL PEPTIDE SYNTHETASE"/>
    <property type="match status" value="1"/>
</dbReference>
<reference evidence="5" key="1">
    <citation type="submission" date="2022-05" db="EMBL/GenBank/DDBJ databases">
        <title>Schlegelella sp. nov., isolated from mangrove soil.</title>
        <authorList>
            <person name="Liu Y."/>
            <person name="Ge X."/>
            <person name="Liu W."/>
        </authorList>
    </citation>
    <scope>NUCLEOTIDE SEQUENCE</scope>
    <source>
        <strain evidence="5">S2-27</strain>
    </source>
</reference>
<dbReference type="RefSeq" id="WP_251779568.1">
    <property type="nucleotide sequence ID" value="NZ_JAMKFE010000010.1"/>
</dbReference>
<dbReference type="NCBIfam" id="TIGR01733">
    <property type="entry name" value="AA-adenyl-dom"/>
    <property type="match status" value="1"/>
</dbReference>
<dbReference type="InterPro" id="IPR020806">
    <property type="entry name" value="PKS_PP-bd"/>
</dbReference>
<protein>
    <submittedName>
        <fullName evidence="5">Amino acid adenylation domain-containing protein</fullName>
    </submittedName>
</protein>
<dbReference type="InterPro" id="IPR020845">
    <property type="entry name" value="AMP-binding_CS"/>
</dbReference>
<dbReference type="InterPro" id="IPR023213">
    <property type="entry name" value="CAT-like_dom_sf"/>
</dbReference>
<dbReference type="PROSITE" id="PS00012">
    <property type="entry name" value="PHOSPHOPANTETHEINE"/>
    <property type="match status" value="1"/>
</dbReference>
<proteinExistence type="predicted"/>
<dbReference type="InterPro" id="IPR036736">
    <property type="entry name" value="ACP-like_sf"/>
</dbReference>
<evidence type="ECO:0000256" key="1">
    <source>
        <dbReference type="ARBA" id="ARBA00001957"/>
    </source>
</evidence>
<dbReference type="InterPro" id="IPR045851">
    <property type="entry name" value="AMP-bd_C_sf"/>
</dbReference>
<dbReference type="Gene3D" id="3.40.50.1820">
    <property type="entry name" value="alpha/beta hydrolase"/>
    <property type="match status" value="1"/>
</dbReference>
<dbReference type="InterPro" id="IPR000873">
    <property type="entry name" value="AMP-dep_synth/lig_dom"/>
</dbReference>
<keyword evidence="2" id="KW-0596">Phosphopantetheine</keyword>
<comment type="cofactor">
    <cofactor evidence="1">
        <name>pantetheine 4'-phosphate</name>
        <dbReference type="ChEBI" id="CHEBI:47942"/>
    </cofactor>
</comment>
<dbReference type="EMBL" id="JAMKFE010000010">
    <property type="protein sequence ID" value="MCM5681090.1"/>
    <property type="molecule type" value="Genomic_DNA"/>
</dbReference>
<dbReference type="Gene3D" id="3.30.559.10">
    <property type="entry name" value="Chloramphenicol acetyltransferase-like domain"/>
    <property type="match status" value="2"/>
</dbReference>
<dbReference type="Pfam" id="PF00501">
    <property type="entry name" value="AMP-binding"/>
    <property type="match status" value="1"/>
</dbReference>
<keyword evidence="3" id="KW-0597">Phosphoprotein</keyword>
<feature type="domain" description="Carrier" evidence="4">
    <location>
        <begin position="929"/>
        <end position="1004"/>
    </location>
</feature>
<dbReference type="Gene3D" id="3.40.50.980">
    <property type="match status" value="2"/>
</dbReference>
<evidence type="ECO:0000256" key="3">
    <source>
        <dbReference type="ARBA" id="ARBA00022553"/>
    </source>
</evidence>
<dbReference type="Pfam" id="PF00550">
    <property type="entry name" value="PP-binding"/>
    <property type="match status" value="1"/>
</dbReference>
<dbReference type="Pfam" id="PF13193">
    <property type="entry name" value="AMP-binding_C"/>
    <property type="match status" value="1"/>
</dbReference>
<comment type="caution">
    <text evidence="5">The sequence shown here is derived from an EMBL/GenBank/DDBJ whole genome shotgun (WGS) entry which is preliminary data.</text>
</comment>
<dbReference type="PROSITE" id="PS00455">
    <property type="entry name" value="AMP_BINDING"/>
    <property type="match status" value="1"/>
</dbReference>
<dbReference type="InterPro" id="IPR009081">
    <property type="entry name" value="PP-bd_ACP"/>
</dbReference>
<dbReference type="InterPro" id="IPR001242">
    <property type="entry name" value="Condensation_dom"/>
</dbReference>
<dbReference type="InterPro" id="IPR025110">
    <property type="entry name" value="AMP-bd_C"/>
</dbReference>
<dbReference type="SMART" id="SM00823">
    <property type="entry name" value="PKS_PP"/>
    <property type="match status" value="1"/>
</dbReference>
<dbReference type="Gene3D" id="3.30.559.30">
    <property type="entry name" value="Nonribosomal peptide synthetase, condensation domain"/>
    <property type="match status" value="1"/>
</dbReference>
<dbReference type="InterPro" id="IPR006162">
    <property type="entry name" value="Ppantetheine_attach_site"/>
</dbReference>
<dbReference type="PANTHER" id="PTHR45527:SF1">
    <property type="entry name" value="FATTY ACID SYNTHASE"/>
    <property type="match status" value="1"/>
</dbReference>